<accession>A0A453S5Y2</accession>
<reference evidence="2" key="2">
    <citation type="journal article" date="2017" name="Nat. Plants">
        <title>The Aegilops tauschii genome reveals multiple impacts of transposons.</title>
        <authorList>
            <person name="Zhao G."/>
            <person name="Zou C."/>
            <person name="Li K."/>
            <person name="Wang K."/>
            <person name="Li T."/>
            <person name="Gao L."/>
            <person name="Zhang X."/>
            <person name="Wang H."/>
            <person name="Yang Z."/>
            <person name="Liu X."/>
            <person name="Jiang W."/>
            <person name="Mao L."/>
            <person name="Kong X."/>
            <person name="Jiao Y."/>
            <person name="Jia J."/>
        </authorList>
    </citation>
    <scope>NUCLEOTIDE SEQUENCE [LARGE SCALE GENOMIC DNA]</scope>
    <source>
        <strain evidence="2">cv. AL8/78</strain>
    </source>
</reference>
<dbReference type="Proteomes" id="UP000015105">
    <property type="component" value="Chromosome 7D"/>
</dbReference>
<reference evidence="1" key="3">
    <citation type="journal article" date="2017" name="Nature">
        <title>Genome sequence of the progenitor of the wheat D genome Aegilops tauschii.</title>
        <authorList>
            <person name="Luo M.C."/>
            <person name="Gu Y.Q."/>
            <person name="Puiu D."/>
            <person name="Wang H."/>
            <person name="Twardziok S.O."/>
            <person name="Deal K.R."/>
            <person name="Huo N."/>
            <person name="Zhu T."/>
            <person name="Wang L."/>
            <person name="Wang Y."/>
            <person name="McGuire P.E."/>
            <person name="Liu S."/>
            <person name="Long H."/>
            <person name="Ramasamy R.K."/>
            <person name="Rodriguez J.C."/>
            <person name="Van S.L."/>
            <person name="Yuan L."/>
            <person name="Wang Z."/>
            <person name="Xia Z."/>
            <person name="Xiao L."/>
            <person name="Anderson O.D."/>
            <person name="Ouyang S."/>
            <person name="Liang Y."/>
            <person name="Zimin A.V."/>
            <person name="Pertea G."/>
            <person name="Qi P."/>
            <person name="Bennetzen J.L."/>
            <person name="Dai X."/>
            <person name="Dawson M.W."/>
            <person name="Muller H.G."/>
            <person name="Kugler K."/>
            <person name="Rivarola-Duarte L."/>
            <person name="Spannagl M."/>
            <person name="Mayer K.F.X."/>
            <person name="Lu F.H."/>
            <person name="Bevan M.W."/>
            <person name="Leroy P."/>
            <person name="Li P."/>
            <person name="You F.M."/>
            <person name="Sun Q."/>
            <person name="Liu Z."/>
            <person name="Lyons E."/>
            <person name="Wicker T."/>
            <person name="Salzberg S.L."/>
            <person name="Devos K.M."/>
            <person name="Dvorak J."/>
        </authorList>
    </citation>
    <scope>NUCLEOTIDE SEQUENCE [LARGE SCALE GENOMIC DNA]</scope>
    <source>
        <strain evidence="1">cv. AL8/78</strain>
    </source>
</reference>
<evidence type="ECO:0000313" key="2">
    <source>
        <dbReference type="Proteomes" id="UP000015105"/>
    </source>
</evidence>
<reference evidence="2" key="1">
    <citation type="journal article" date="2014" name="Science">
        <title>Ancient hybridizations among the ancestral genomes of bread wheat.</title>
        <authorList>
            <consortium name="International Wheat Genome Sequencing Consortium,"/>
            <person name="Marcussen T."/>
            <person name="Sandve S.R."/>
            <person name="Heier L."/>
            <person name="Spannagl M."/>
            <person name="Pfeifer M."/>
            <person name="Jakobsen K.S."/>
            <person name="Wulff B.B."/>
            <person name="Steuernagel B."/>
            <person name="Mayer K.F."/>
            <person name="Olsen O.A."/>
        </authorList>
    </citation>
    <scope>NUCLEOTIDE SEQUENCE [LARGE SCALE GENOMIC DNA]</scope>
    <source>
        <strain evidence="2">cv. AL8/78</strain>
    </source>
</reference>
<reference evidence="1" key="5">
    <citation type="journal article" date="2021" name="G3 (Bethesda)">
        <title>Aegilops tauschii genome assembly Aet v5.0 features greater sequence contiguity and improved annotation.</title>
        <authorList>
            <person name="Wang L."/>
            <person name="Zhu T."/>
            <person name="Rodriguez J.C."/>
            <person name="Deal K.R."/>
            <person name="Dubcovsky J."/>
            <person name="McGuire P.E."/>
            <person name="Lux T."/>
            <person name="Spannagl M."/>
            <person name="Mayer K.F.X."/>
            <person name="Baldrich P."/>
            <person name="Meyers B.C."/>
            <person name="Huo N."/>
            <person name="Gu Y.Q."/>
            <person name="Zhou H."/>
            <person name="Devos K.M."/>
            <person name="Bennetzen J.L."/>
            <person name="Unver T."/>
            <person name="Budak H."/>
            <person name="Gulick P.J."/>
            <person name="Galiba G."/>
            <person name="Kalapos B."/>
            <person name="Nelson D.R."/>
            <person name="Li P."/>
            <person name="You F.M."/>
            <person name="Luo M.C."/>
            <person name="Dvorak J."/>
        </authorList>
    </citation>
    <scope>NUCLEOTIDE SEQUENCE [LARGE SCALE GENOMIC DNA]</scope>
    <source>
        <strain evidence="1">cv. AL8/78</strain>
    </source>
</reference>
<reference evidence="1" key="4">
    <citation type="submission" date="2019-03" db="UniProtKB">
        <authorList>
            <consortium name="EnsemblPlants"/>
        </authorList>
    </citation>
    <scope>IDENTIFICATION</scope>
</reference>
<dbReference type="EnsemblPlants" id="AET7Gv20824400.13">
    <property type="protein sequence ID" value="AET7Gv20824400.13"/>
    <property type="gene ID" value="AET7Gv20824400"/>
</dbReference>
<protein>
    <submittedName>
        <fullName evidence="1">Uncharacterized protein</fullName>
    </submittedName>
</protein>
<evidence type="ECO:0000313" key="1">
    <source>
        <dbReference type="EnsemblPlants" id="AET7Gv20824400.13"/>
    </source>
</evidence>
<keyword evidence="2" id="KW-1185">Reference proteome</keyword>
<name>A0A453S5Y2_AEGTS</name>
<dbReference type="Gramene" id="AET7Gv20824400.13">
    <property type="protein sequence ID" value="AET7Gv20824400.13"/>
    <property type="gene ID" value="AET7Gv20824400"/>
</dbReference>
<organism evidence="1 2">
    <name type="scientific">Aegilops tauschii subsp. strangulata</name>
    <name type="common">Goatgrass</name>
    <dbReference type="NCBI Taxonomy" id="200361"/>
    <lineage>
        <taxon>Eukaryota</taxon>
        <taxon>Viridiplantae</taxon>
        <taxon>Streptophyta</taxon>
        <taxon>Embryophyta</taxon>
        <taxon>Tracheophyta</taxon>
        <taxon>Spermatophyta</taxon>
        <taxon>Magnoliopsida</taxon>
        <taxon>Liliopsida</taxon>
        <taxon>Poales</taxon>
        <taxon>Poaceae</taxon>
        <taxon>BOP clade</taxon>
        <taxon>Pooideae</taxon>
        <taxon>Triticodae</taxon>
        <taxon>Triticeae</taxon>
        <taxon>Triticinae</taxon>
        <taxon>Aegilops</taxon>
    </lineage>
</organism>
<proteinExistence type="predicted"/>
<sequence>MMVVDSCCNLNSNPEVTTFNLGLYIGLPTVSRIIYATCAKLKEIMHVNIFIIRHILI</sequence>
<dbReference type="AlphaFoldDB" id="A0A453S5Y2"/>